<reference evidence="1 2" key="1">
    <citation type="submission" date="2010-08" db="EMBL/GenBank/DDBJ databases">
        <title>Complete sequence of Gallionella capsiferriformans ES-2.</title>
        <authorList>
            <consortium name="US DOE Joint Genome Institute"/>
            <person name="Lucas S."/>
            <person name="Copeland A."/>
            <person name="Lapidus A."/>
            <person name="Cheng J.-F."/>
            <person name="Bruce D."/>
            <person name="Goodwin L."/>
            <person name="Pitluck S."/>
            <person name="Chertkov O."/>
            <person name="Davenport K.W."/>
            <person name="Detter J.C."/>
            <person name="Han C."/>
            <person name="Tapia R."/>
            <person name="Land M."/>
            <person name="Hauser L."/>
            <person name="Chang Y.-J."/>
            <person name="Jeffries C."/>
            <person name="Kyrpides N."/>
            <person name="Ivanova N."/>
            <person name="Mikhailova N."/>
            <person name="Shelobolina E.S."/>
            <person name="Picardal F."/>
            <person name="Roden E."/>
            <person name="Emerson D."/>
            <person name="Woyke T."/>
        </authorList>
    </citation>
    <scope>NUCLEOTIDE SEQUENCE [LARGE SCALE GENOMIC DNA]</scope>
    <source>
        <strain evidence="1 2">ES-2</strain>
    </source>
</reference>
<sequence>MSIRVMTQVWDGFPGSGPELLTMLALADWSDDAGKCYPSISSIAEKTRLSRSQAQRNVHKLIEGGFLVVTANALGGSPAQTRHYRIALSRLTGSTHATGSVDATGRIHAAEGSHGCANRGSTHATQTVIEPSITVKKVSRIKKTGITLNQFLEDCKANSEKTFPENDPVFEYADTVGIDHEMVAVCWQEFKAAYLPGKKTYADWRAAFRNAVRKNYYKLWFVREGEQAAWTSVGEQARRVAA</sequence>
<dbReference type="InterPro" id="IPR036388">
    <property type="entry name" value="WH-like_DNA-bd_sf"/>
</dbReference>
<name>D9SHU8_GALCS</name>
<organism evidence="1 2">
    <name type="scientific">Gallionella capsiferriformans (strain ES-2)</name>
    <name type="common">Gallionella ferruginea capsiferriformans (strain ES-2)</name>
    <dbReference type="NCBI Taxonomy" id="395494"/>
    <lineage>
        <taxon>Bacteria</taxon>
        <taxon>Pseudomonadati</taxon>
        <taxon>Pseudomonadota</taxon>
        <taxon>Betaproteobacteria</taxon>
        <taxon>Nitrosomonadales</taxon>
        <taxon>Gallionellaceae</taxon>
        <taxon>Gallionella</taxon>
    </lineage>
</organism>
<evidence type="ECO:0000313" key="1">
    <source>
        <dbReference type="EMBL" id="ADL56038.1"/>
    </source>
</evidence>
<dbReference type="Gene3D" id="1.10.10.10">
    <property type="entry name" value="Winged helix-like DNA-binding domain superfamily/Winged helix DNA-binding domain"/>
    <property type="match status" value="1"/>
</dbReference>
<dbReference type="STRING" id="395494.Galf_2032"/>
<dbReference type="EMBL" id="CP002159">
    <property type="protein sequence ID" value="ADL56038.1"/>
    <property type="molecule type" value="Genomic_DNA"/>
</dbReference>
<keyword evidence="2" id="KW-1185">Reference proteome</keyword>
<accession>D9SHU8</accession>
<dbReference type="RefSeq" id="WP_013293970.1">
    <property type="nucleotide sequence ID" value="NC_014394.1"/>
</dbReference>
<dbReference type="KEGG" id="gca:Galf_2032"/>
<dbReference type="eggNOG" id="COG3355">
    <property type="taxonomic scope" value="Bacteria"/>
</dbReference>
<dbReference type="AlphaFoldDB" id="D9SHU8"/>
<protein>
    <recommendedName>
        <fullName evidence="3">Helix-turn-helix domain-containing protein</fullName>
    </recommendedName>
</protein>
<evidence type="ECO:0008006" key="3">
    <source>
        <dbReference type="Google" id="ProtNLM"/>
    </source>
</evidence>
<proteinExistence type="predicted"/>
<evidence type="ECO:0000313" key="2">
    <source>
        <dbReference type="Proteomes" id="UP000001235"/>
    </source>
</evidence>
<dbReference type="Proteomes" id="UP000001235">
    <property type="component" value="Chromosome"/>
</dbReference>
<gene>
    <name evidence="1" type="ordered locus">Galf_2032</name>
</gene>
<dbReference type="Pfam" id="PF13730">
    <property type="entry name" value="HTH_36"/>
    <property type="match status" value="1"/>
</dbReference>
<dbReference type="HOGENOM" id="CLU_1145892_0_0_4"/>